<dbReference type="AlphaFoldDB" id="A0A8T0HGF9"/>
<evidence type="ECO:0000256" key="1">
    <source>
        <dbReference type="SAM" id="Phobius"/>
    </source>
</evidence>
<gene>
    <name evidence="2" type="ORF">KC19_6G087600</name>
</gene>
<sequence length="68" mass="7588">MMATRKTEKSPVRIQNRSAGKALGDLTLISFESKCYSYFLIINLMAFLLLAPRGPSAVIQFLLRPSVL</sequence>
<evidence type="ECO:0000313" key="3">
    <source>
        <dbReference type="Proteomes" id="UP000822688"/>
    </source>
</evidence>
<keyword evidence="3" id="KW-1185">Reference proteome</keyword>
<keyword evidence="1" id="KW-0812">Transmembrane</keyword>
<proteinExistence type="predicted"/>
<comment type="caution">
    <text evidence="2">The sequence shown here is derived from an EMBL/GenBank/DDBJ whole genome shotgun (WGS) entry which is preliminary data.</text>
</comment>
<accession>A0A8T0HGF9</accession>
<feature type="transmembrane region" description="Helical" evidence="1">
    <location>
        <begin position="38"/>
        <end position="63"/>
    </location>
</feature>
<dbReference type="EMBL" id="CM026427">
    <property type="protein sequence ID" value="KAG0569394.1"/>
    <property type="molecule type" value="Genomic_DNA"/>
</dbReference>
<evidence type="ECO:0000313" key="2">
    <source>
        <dbReference type="EMBL" id="KAG0569394.1"/>
    </source>
</evidence>
<reference evidence="2 3" key="1">
    <citation type="submission" date="2020-06" db="EMBL/GenBank/DDBJ databases">
        <title>WGS assembly of Ceratodon purpureus strain R40.</title>
        <authorList>
            <person name="Carey S.B."/>
            <person name="Jenkins J."/>
            <person name="Shu S."/>
            <person name="Lovell J.T."/>
            <person name="Sreedasyam A."/>
            <person name="Maumus F."/>
            <person name="Tiley G.P."/>
            <person name="Fernandez-Pozo N."/>
            <person name="Barry K."/>
            <person name="Chen C."/>
            <person name="Wang M."/>
            <person name="Lipzen A."/>
            <person name="Daum C."/>
            <person name="Saski C.A."/>
            <person name="Payton A.C."/>
            <person name="Mcbreen J.C."/>
            <person name="Conrad R.E."/>
            <person name="Kollar L.M."/>
            <person name="Olsson S."/>
            <person name="Huttunen S."/>
            <person name="Landis J.B."/>
            <person name="Wickett N.J."/>
            <person name="Johnson M.G."/>
            <person name="Rensing S.A."/>
            <person name="Grimwood J."/>
            <person name="Schmutz J."/>
            <person name="Mcdaniel S.F."/>
        </authorList>
    </citation>
    <scope>NUCLEOTIDE SEQUENCE [LARGE SCALE GENOMIC DNA]</scope>
    <source>
        <strain evidence="2 3">R40</strain>
    </source>
</reference>
<protein>
    <submittedName>
        <fullName evidence="2">Uncharacterized protein</fullName>
    </submittedName>
</protein>
<keyword evidence="1" id="KW-1133">Transmembrane helix</keyword>
<name>A0A8T0HGF9_CERPU</name>
<organism evidence="2 3">
    <name type="scientific">Ceratodon purpureus</name>
    <name type="common">Fire moss</name>
    <name type="synonym">Dicranum purpureum</name>
    <dbReference type="NCBI Taxonomy" id="3225"/>
    <lineage>
        <taxon>Eukaryota</taxon>
        <taxon>Viridiplantae</taxon>
        <taxon>Streptophyta</taxon>
        <taxon>Embryophyta</taxon>
        <taxon>Bryophyta</taxon>
        <taxon>Bryophytina</taxon>
        <taxon>Bryopsida</taxon>
        <taxon>Dicranidae</taxon>
        <taxon>Pseudoditrichales</taxon>
        <taxon>Ditrichaceae</taxon>
        <taxon>Ceratodon</taxon>
    </lineage>
</organism>
<dbReference type="Proteomes" id="UP000822688">
    <property type="component" value="Chromosome 6"/>
</dbReference>
<keyword evidence="1" id="KW-0472">Membrane</keyword>